<organism evidence="2 3">
    <name type="scientific">Paenibacillus amylolyticus</name>
    <dbReference type="NCBI Taxonomy" id="1451"/>
    <lineage>
        <taxon>Bacteria</taxon>
        <taxon>Bacillati</taxon>
        <taxon>Bacillota</taxon>
        <taxon>Bacilli</taxon>
        <taxon>Bacillales</taxon>
        <taxon>Paenibacillaceae</taxon>
        <taxon>Paenibacillus</taxon>
    </lineage>
</organism>
<dbReference type="EMBL" id="CP145892">
    <property type="protein sequence ID" value="WWP20170.1"/>
    <property type="molecule type" value="Genomic_DNA"/>
</dbReference>
<keyword evidence="1" id="KW-1133">Transmembrane helix</keyword>
<reference evidence="2 3" key="1">
    <citation type="submission" date="2024-02" db="EMBL/GenBank/DDBJ databases">
        <title>Complete sequences of two Paenibacillus sp. strains and one Lysinibacillus strain isolated from the environment on STAA medium highlight biotechnological potential.</title>
        <authorList>
            <person name="Attere S.A."/>
            <person name="Piche L.C."/>
            <person name="Intertaglia L."/>
            <person name="Lami R."/>
            <person name="Charette S.J."/>
            <person name="Vincent A.T."/>
        </authorList>
    </citation>
    <scope>NUCLEOTIDE SEQUENCE [LARGE SCALE GENOMIC DNA]</scope>
    <source>
        <strain evidence="2 3">Y5S-7</strain>
    </source>
</reference>
<accession>A0ABD8ARX9</accession>
<dbReference type="Proteomes" id="UP001364764">
    <property type="component" value="Chromosome"/>
</dbReference>
<protein>
    <submittedName>
        <fullName evidence="2">Uncharacterized protein</fullName>
    </submittedName>
</protein>
<keyword evidence="1" id="KW-0472">Membrane</keyword>
<name>A0ABD8ARX9_PAEAM</name>
<feature type="transmembrane region" description="Helical" evidence="1">
    <location>
        <begin position="12"/>
        <end position="39"/>
    </location>
</feature>
<sequence>MRKLLARMGSYTGYTLLIGMAIFYLIALVAIIILALYAFTGGN</sequence>
<dbReference type="GeneID" id="93479345"/>
<evidence type="ECO:0000256" key="1">
    <source>
        <dbReference type="SAM" id="Phobius"/>
    </source>
</evidence>
<dbReference type="RefSeq" id="WP_256721316.1">
    <property type="nucleotide sequence ID" value="NZ_CP145892.1"/>
</dbReference>
<evidence type="ECO:0000313" key="3">
    <source>
        <dbReference type="Proteomes" id="UP001364764"/>
    </source>
</evidence>
<gene>
    <name evidence="2" type="ORF">V6668_27730</name>
</gene>
<evidence type="ECO:0000313" key="2">
    <source>
        <dbReference type="EMBL" id="WWP20170.1"/>
    </source>
</evidence>
<dbReference type="AlphaFoldDB" id="A0ABD8ARX9"/>
<proteinExistence type="predicted"/>
<keyword evidence="1" id="KW-0812">Transmembrane</keyword>